<keyword evidence="2" id="KW-1185">Reference proteome</keyword>
<protein>
    <submittedName>
        <fullName evidence="1">Uncharacterized protein</fullName>
    </submittedName>
</protein>
<proteinExistence type="predicted"/>
<dbReference type="Proteomes" id="UP001345963">
    <property type="component" value="Unassembled WGS sequence"/>
</dbReference>
<name>A0ABU7AHF7_9TELE</name>
<evidence type="ECO:0000313" key="2">
    <source>
        <dbReference type="Proteomes" id="UP001345963"/>
    </source>
</evidence>
<gene>
    <name evidence="1" type="ORF">ATANTOWER_022322</name>
</gene>
<accession>A0ABU7AHF7</accession>
<reference evidence="1 2" key="1">
    <citation type="submission" date="2021-07" db="EMBL/GenBank/DDBJ databases">
        <authorList>
            <person name="Palmer J.M."/>
        </authorList>
    </citation>
    <scope>NUCLEOTIDE SEQUENCE [LARGE SCALE GENOMIC DNA]</scope>
    <source>
        <strain evidence="1 2">AT_MEX2019</strain>
        <tissue evidence="1">Muscle</tissue>
    </source>
</reference>
<comment type="caution">
    <text evidence="1">The sequence shown here is derived from an EMBL/GenBank/DDBJ whole genome shotgun (WGS) entry which is preliminary data.</text>
</comment>
<evidence type="ECO:0000313" key="1">
    <source>
        <dbReference type="EMBL" id="MED6237305.1"/>
    </source>
</evidence>
<organism evidence="1 2">
    <name type="scientific">Ataeniobius toweri</name>
    <dbReference type="NCBI Taxonomy" id="208326"/>
    <lineage>
        <taxon>Eukaryota</taxon>
        <taxon>Metazoa</taxon>
        <taxon>Chordata</taxon>
        <taxon>Craniata</taxon>
        <taxon>Vertebrata</taxon>
        <taxon>Euteleostomi</taxon>
        <taxon>Actinopterygii</taxon>
        <taxon>Neopterygii</taxon>
        <taxon>Teleostei</taxon>
        <taxon>Neoteleostei</taxon>
        <taxon>Acanthomorphata</taxon>
        <taxon>Ovalentaria</taxon>
        <taxon>Atherinomorphae</taxon>
        <taxon>Cyprinodontiformes</taxon>
        <taxon>Goodeidae</taxon>
        <taxon>Ataeniobius</taxon>
    </lineage>
</organism>
<dbReference type="EMBL" id="JAHUTI010014698">
    <property type="protein sequence ID" value="MED6237305.1"/>
    <property type="molecule type" value="Genomic_DNA"/>
</dbReference>
<sequence length="108" mass="12428">MLLRLRKEQLTLVNWANVKGHQDDITQTCYYNQAKKNRKIRLFRIKNSSAEHCFYKTDTSLQPQQDRQRASIVFSSKRAYNGAGRRALASMKSCSSKGPSADCNTRKI</sequence>